<dbReference type="EMBL" id="CP142735">
    <property type="protein sequence ID" value="WUR04722.1"/>
    <property type="molecule type" value="Genomic_DNA"/>
</dbReference>
<accession>A0AAX4JFJ8</accession>
<dbReference type="KEGG" id="vnx:VNE69_10073"/>
<dbReference type="AlphaFoldDB" id="A0AAX4JFJ8"/>
<feature type="signal peptide" evidence="1">
    <location>
        <begin position="1"/>
        <end position="16"/>
    </location>
</feature>
<dbReference type="GeneID" id="90542555"/>
<organism evidence="2 3">
    <name type="scientific">Vairimorpha necatrix</name>
    <dbReference type="NCBI Taxonomy" id="6039"/>
    <lineage>
        <taxon>Eukaryota</taxon>
        <taxon>Fungi</taxon>
        <taxon>Fungi incertae sedis</taxon>
        <taxon>Microsporidia</taxon>
        <taxon>Nosematidae</taxon>
        <taxon>Vairimorpha</taxon>
    </lineage>
</organism>
<dbReference type="RefSeq" id="XP_065330867.1">
    <property type="nucleotide sequence ID" value="XM_065474795.1"/>
</dbReference>
<protein>
    <submittedName>
        <fullName evidence="2">Uncharacterized protein</fullName>
    </submittedName>
</protein>
<gene>
    <name evidence="2" type="ORF">VNE69_10073</name>
</gene>
<feature type="chain" id="PRO_5043399566" evidence="1">
    <location>
        <begin position="17"/>
        <end position="220"/>
    </location>
</feature>
<evidence type="ECO:0000313" key="3">
    <source>
        <dbReference type="Proteomes" id="UP001334084"/>
    </source>
</evidence>
<dbReference type="Proteomes" id="UP001334084">
    <property type="component" value="Chromosome 10"/>
</dbReference>
<keyword evidence="1" id="KW-0732">Signal</keyword>
<name>A0AAX4JFJ8_9MICR</name>
<keyword evidence="3" id="KW-1185">Reference proteome</keyword>
<sequence length="220" mass="26503">MYFLFFFACHVLSTSSPDIFKTDEQINSVEDKFLDINFDNIAKTTNLKRYNKLVTDYFLSICKHPEIKKMIKKISSENLFINRNVLLVDFKHFLLEYFLNKKYNTKYLYDSTFIDSLAFHSYKLILKLINKKFKKRIIESIDLKMDENDNNKILKLFKEEKYDKIFNVRKRRYVPIYTHKKTSSEHVLDDVKIEYIGKPVYGAERARVDEIIYDYSELTK</sequence>
<reference evidence="2" key="1">
    <citation type="journal article" date="2024" name="BMC Genomics">
        <title>Functional annotation of a divergent genome using sequence and structure-based similarity.</title>
        <authorList>
            <person name="Svedberg D."/>
            <person name="Winiger R.R."/>
            <person name="Berg A."/>
            <person name="Sharma H."/>
            <person name="Tellgren-Roth C."/>
            <person name="Debrunner-Vossbrinck B.A."/>
            <person name="Vossbrinck C.R."/>
            <person name="Barandun J."/>
        </authorList>
    </citation>
    <scope>NUCLEOTIDE SEQUENCE</scope>
    <source>
        <strain evidence="2">Illinois isolate</strain>
    </source>
</reference>
<proteinExistence type="predicted"/>
<evidence type="ECO:0000313" key="2">
    <source>
        <dbReference type="EMBL" id="WUR04722.1"/>
    </source>
</evidence>
<evidence type="ECO:0000256" key="1">
    <source>
        <dbReference type="SAM" id="SignalP"/>
    </source>
</evidence>